<reference evidence="2" key="1">
    <citation type="submission" date="2019-08" db="EMBL/GenBank/DDBJ databases">
        <title>Reference gene set and small RNA set construction with multiple tissues from Davidia involucrata Baill.</title>
        <authorList>
            <person name="Yang H."/>
            <person name="Zhou C."/>
            <person name="Li G."/>
            <person name="Wang J."/>
            <person name="Gao P."/>
            <person name="Wang M."/>
            <person name="Wang R."/>
            <person name="Zhao Y."/>
        </authorList>
    </citation>
    <scope>NUCLEOTIDE SEQUENCE</scope>
    <source>
        <tissue evidence="2">Mixed with DoveR01_LX</tissue>
    </source>
</reference>
<organism evidence="2">
    <name type="scientific">Davidia involucrata</name>
    <name type="common">Dove tree</name>
    <dbReference type="NCBI Taxonomy" id="16924"/>
    <lineage>
        <taxon>Eukaryota</taxon>
        <taxon>Viridiplantae</taxon>
        <taxon>Streptophyta</taxon>
        <taxon>Embryophyta</taxon>
        <taxon>Tracheophyta</taxon>
        <taxon>Spermatophyta</taxon>
        <taxon>Magnoliopsida</taxon>
        <taxon>eudicotyledons</taxon>
        <taxon>Gunneridae</taxon>
        <taxon>Pentapetalae</taxon>
        <taxon>asterids</taxon>
        <taxon>Cornales</taxon>
        <taxon>Nyssaceae</taxon>
        <taxon>Davidia</taxon>
    </lineage>
</organism>
<feature type="compositionally biased region" description="Basic and acidic residues" evidence="1">
    <location>
        <begin position="78"/>
        <end position="101"/>
    </location>
</feature>
<dbReference type="AlphaFoldDB" id="A0A5B7C6L2"/>
<accession>A0A5B7C6L2</accession>
<protein>
    <submittedName>
        <fullName evidence="2">Uncharacterized protein</fullName>
    </submittedName>
</protein>
<sequence>MVVRCLKLARFIPGTPADNTELQGIVGSMSRIPTFRRRFKNLVKALCIEAIQTGILADDHVVRSLKSRYGSRSFNGNGDRKDREVIEDKSGHRAYDNGDIV</sequence>
<name>A0A5B7C6L2_DAVIN</name>
<evidence type="ECO:0000313" key="2">
    <source>
        <dbReference type="EMBL" id="MPA75906.1"/>
    </source>
</evidence>
<proteinExistence type="predicted"/>
<feature type="region of interest" description="Disordered" evidence="1">
    <location>
        <begin position="69"/>
        <end position="101"/>
    </location>
</feature>
<gene>
    <name evidence="2" type="ORF">Din_045347</name>
</gene>
<dbReference type="EMBL" id="GHES01045347">
    <property type="protein sequence ID" value="MPA75906.1"/>
    <property type="molecule type" value="Transcribed_RNA"/>
</dbReference>
<evidence type="ECO:0000256" key="1">
    <source>
        <dbReference type="SAM" id="MobiDB-lite"/>
    </source>
</evidence>